<evidence type="ECO:0000313" key="3">
    <source>
        <dbReference type="Proteomes" id="UP000800094"/>
    </source>
</evidence>
<dbReference type="GeneID" id="54585192"/>
<gene>
    <name evidence="2" type="ORF">BU26DRAFT_546902</name>
</gene>
<dbReference type="AlphaFoldDB" id="A0A6A6IYR4"/>
<evidence type="ECO:0000313" key="2">
    <source>
        <dbReference type="EMBL" id="KAF2254760.1"/>
    </source>
</evidence>
<dbReference type="Proteomes" id="UP000800094">
    <property type="component" value="Unassembled WGS sequence"/>
</dbReference>
<dbReference type="OrthoDB" id="4121208at2759"/>
<accession>A0A6A6IYR4</accession>
<protein>
    <recommendedName>
        <fullName evidence="4">Ig-like domain-containing protein</fullName>
    </recommendedName>
</protein>
<evidence type="ECO:0008006" key="4">
    <source>
        <dbReference type="Google" id="ProtNLM"/>
    </source>
</evidence>
<keyword evidence="1" id="KW-0732">Signal</keyword>
<evidence type="ECO:0000256" key="1">
    <source>
        <dbReference type="SAM" id="SignalP"/>
    </source>
</evidence>
<keyword evidence="3" id="KW-1185">Reference proteome</keyword>
<dbReference type="EMBL" id="ML987190">
    <property type="protein sequence ID" value="KAF2254760.1"/>
    <property type="molecule type" value="Genomic_DNA"/>
</dbReference>
<feature type="signal peptide" evidence="1">
    <location>
        <begin position="1"/>
        <end position="22"/>
    </location>
</feature>
<proteinExistence type="predicted"/>
<feature type="chain" id="PRO_5025586366" description="Ig-like domain-containing protein" evidence="1">
    <location>
        <begin position="23"/>
        <end position="335"/>
    </location>
</feature>
<reference evidence="2" key="1">
    <citation type="journal article" date="2020" name="Stud. Mycol.">
        <title>101 Dothideomycetes genomes: a test case for predicting lifestyles and emergence of pathogens.</title>
        <authorList>
            <person name="Haridas S."/>
            <person name="Albert R."/>
            <person name="Binder M."/>
            <person name="Bloem J."/>
            <person name="Labutti K."/>
            <person name="Salamov A."/>
            <person name="Andreopoulos B."/>
            <person name="Baker S."/>
            <person name="Barry K."/>
            <person name="Bills G."/>
            <person name="Bluhm B."/>
            <person name="Cannon C."/>
            <person name="Castanera R."/>
            <person name="Culley D."/>
            <person name="Daum C."/>
            <person name="Ezra D."/>
            <person name="Gonzalez J."/>
            <person name="Henrissat B."/>
            <person name="Kuo A."/>
            <person name="Liang C."/>
            <person name="Lipzen A."/>
            <person name="Lutzoni F."/>
            <person name="Magnuson J."/>
            <person name="Mondo S."/>
            <person name="Nolan M."/>
            <person name="Ohm R."/>
            <person name="Pangilinan J."/>
            <person name="Park H.-J."/>
            <person name="Ramirez L."/>
            <person name="Alfaro M."/>
            <person name="Sun H."/>
            <person name="Tritt A."/>
            <person name="Yoshinaga Y."/>
            <person name="Zwiers L.-H."/>
            <person name="Turgeon B."/>
            <person name="Goodwin S."/>
            <person name="Spatafora J."/>
            <person name="Crous P."/>
            <person name="Grigoriev I."/>
        </authorList>
    </citation>
    <scope>NUCLEOTIDE SEQUENCE</scope>
    <source>
        <strain evidence="2">CBS 122368</strain>
    </source>
</reference>
<name>A0A6A6IYR4_9PLEO</name>
<dbReference type="RefSeq" id="XP_033689764.1">
    <property type="nucleotide sequence ID" value="XM_033831862.1"/>
</dbReference>
<sequence>MPMFPHIVTTLLAISRLPSILARYNGFRHEAMDASKKAQAKRLEPLIVNQTITEQCPEPTSTRSIHSIIFPSPDASPVEVTAQSQVVTSFFPEMTWCVGHPVALIPISGSPYLNQSLEYSTSMSGTSLCETVYVPTATTVCATTLTGIASKVTVSECDQEITFSSECGYTLETPTPVTTNHSMITPAPTVKRMMTYWLAPWQSLTAGETPSDVDIKVCTILEDGNMECIRYQEVWEVVLVTSTITTSREISLTTTVSGPGTLMVETMEIYITDTIETVDLSTVFALETEIETESTSKGKKLVTRPETDGEPPASTVYITKHLKYKSTTPDPTTTV</sequence>
<organism evidence="2 3">
    <name type="scientific">Trematosphaeria pertusa</name>
    <dbReference type="NCBI Taxonomy" id="390896"/>
    <lineage>
        <taxon>Eukaryota</taxon>
        <taxon>Fungi</taxon>
        <taxon>Dikarya</taxon>
        <taxon>Ascomycota</taxon>
        <taxon>Pezizomycotina</taxon>
        <taxon>Dothideomycetes</taxon>
        <taxon>Pleosporomycetidae</taxon>
        <taxon>Pleosporales</taxon>
        <taxon>Massarineae</taxon>
        <taxon>Trematosphaeriaceae</taxon>
        <taxon>Trematosphaeria</taxon>
    </lineage>
</organism>